<accession>A0A7X2T394</accession>
<proteinExistence type="predicted"/>
<dbReference type="PANTHER" id="PTHR46889">
    <property type="entry name" value="TRANSPOSASE INSF FOR INSERTION SEQUENCE IS3B-RELATED"/>
    <property type="match status" value="1"/>
</dbReference>
<keyword evidence="4" id="KW-1185">Reference proteome</keyword>
<dbReference type="PROSITE" id="PS50994">
    <property type="entry name" value="INTEGRASE"/>
    <property type="match status" value="1"/>
</dbReference>
<dbReference type="EMBL" id="VULX01000069">
    <property type="protein sequence ID" value="MSR92763.1"/>
    <property type="molecule type" value="Genomic_DNA"/>
</dbReference>
<dbReference type="InterPro" id="IPR050900">
    <property type="entry name" value="Transposase_IS3/IS150/IS904"/>
</dbReference>
<evidence type="ECO:0000313" key="4">
    <source>
        <dbReference type="Proteomes" id="UP000460287"/>
    </source>
</evidence>
<evidence type="ECO:0000313" key="3">
    <source>
        <dbReference type="EMBL" id="MSR92763.1"/>
    </source>
</evidence>
<dbReference type="SUPFAM" id="SSF53098">
    <property type="entry name" value="Ribonuclease H-like"/>
    <property type="match status" value="1"/>
</dbReference>
<dbReference type="GO" id="GO:0003676">
    <property type="term" value="F:nucleic acid binding"/>
    <property type="evidence" value="ECO:0007669"/>
    <property type="project" value="InterPro"/>
</dbReference>
<comment type="caution">
    <text evidence="3">The sequence shown here is derived from an EMBL/GenBank/DDBJ whole genome shotgun (WGS) entry which is preliminary data.</text>
</comment>
<protein>
    <submittedName>
        <fullName evidence="3">IS3 family transposase</fullName>
    </submittedName>
</protein>
<sequence>MKKSQPSIKDKIEIAQKYINAGYCISLVLKICKLSRSTYYYNINYKVKDEDKVKPAGRMPVGYSFTTDNKRICDDEIKEYIMEAINGDAQYYGYRKITYYLKRTYNLIINCKKVYRLCKELNILRDQRKIYPKTKRVLASNRTVTSSNQVWEIDIKYGYVHGEDKFFYTLNVIDVFDRSIIDYHMGLHCEGKDAAVLIRRCLIKRNLFAENCSKPVIRSDNGSQFISHIFEDTCSRLHIEHERIPVKTPNKNAHIESFHRILEDECFKINEFQTYAEAYKIVNEFMIFYNERRLHSSLNYMPPKEFYTLYLGEHLDKICIKI</sequence>
<dbReference type="Pfam" id="PF13683">
    <property type="entry name" value="rve_3"/>
    <property type="match status" value="1"/>
</dbReference>
<dbReference type="PANTHER" id="PTHR46889:SF4">
    <property type="entry name" value="TRANSPOSASE INSO FOR INSERTION SEQUENCE ELEMENT IS911B-RELATED"/>
    <property type="match status" value="1"/>
</dbReference>
<dbReference type="Pfam" id="PF13276">
    <property type="entry name" value="HTH_21"/>
    <property type="match status" value="1"/>
</dbReference>
<reference evidence="3 4" key="1">
    <citation type="submission" date="2019-08" db="EMBL/GenBank/DDBJ databases">
        <title>In-depth cultivation of the pig gut microbiome towards novel bacterial diversity and tailored functional studies.</title>
        <authorList>
            <person name="Wylensek D."/>
            <person name="Hitch T.C.A."/>
            <person name="Clavel T."/>
        </authorList>
    </citation>
    <scope>NUCLEOTIDE SEQUENCE [LARGE SCALE GENOMIC DNA]</scope>
    <source>
        <strain evidence="3 4">WCA-383-APC-5B</strain>
    </source>
</reference>
<evidence type="ECO:0000256" key="1">
    <source>
        <dbReference type="ARBA" id="ARBA00002286"/>
    </source>
</evidence>
<organism evidence="3 4">
    <name type="scientific">Inconstantimicrobium porci</name>
    <dbReference type="NCBI Taxonomy" id="2652291"/>
    <lineage>
        <taxon>Bacteria</taxon>
        <taxon>Bacillati</taxon>
        <taxon>Bacillota</taxon>
        <taxon>Clostridia</taxon>
        <taxon>Eubacteriales</taxon>
        <taxon>Clostridiaceae</taxon>
        <taxon>Inconstantimicrobium</taxon>
    </lineage>
</organism>
<dbReference type="NCBIfam" id="NF033516">
    <property type="entry name" value="transpos_IS3"/>
    <property type="match status" value="1"/>
</dbReference>
<dbReference type="InterPro" id="IPR048020">
    <property type="entry name" value="Transpos_IS3"/>
</dbReference>
<dbReference type="AlphaFoldDB" id="A0A7X2T394"/>
<dbReference type="GO" id="GO:0015074">
    <property type="term" value="P:DNA integration"/>
    <property type="evidence" value="ECO:0007669"/>
    <property type="project" value="InterPro"/>
</dbReference>
<feature type="domain" description="Integrase catalytic" evidence="2">
    <location>
        <begin position="128"/>
        <end position="310"/>
    </location>
</feature>
<name>A0A7X2T394_9CLOT</name>
<evidence type="ECO:0000259" key="2">
    <source>
        <dbReference type="PROSITE" id="PS50994"/>
    </source>
</evidence>
<dbReference type="Gene3D" id="3.30.420.10">
    <property type="entry name" value="Ribonuclease H-like superfamily/Ribonuclease H"/>
    <property type="match status" value="1"/>
</dbReference>
<dbReference type="InterPro" id="IPR036397">
    <property type="entry name" value="RNaseH_sf"/>
</dbReference>
<gene>
    <name evidence="3" type="ORF">FYJ33_15700</name>
</gene>
<dbReference type="InterPro" id="IPR001584">
    <property type="entry name" value="Integrase_cat-core"/>
</dbReference>
<dbReference type="Proteomes" id="UP000460287">
    <property type="component" value="Unassembled WGS sequence"/>
</dbReference>
<comment type="function">
    <text evidence="1">Involved in the transposition of the insertion sequence.</text>
</comment>
<dbReference type="InterPro" id="IPR025948">
    <property type="entry name" value="HTH-like_dom"/>
</dbReference>
<dbReference type="RefSeq" id="WP_328598726.1">
    <property type="nucleotide sequence ID" value="NZ_VULX01000069.1"/>
</dbReference>
<dbReference type="InterPro" id="IPR012337">
    <property type="entry name" value="RNaseH-like_sf"/>
</dbReference>